<dbReference type="PROSITE" id="PS50885">
    <property type="entry name" value="HAMP"/>
    <property type="match status" value="1"/>
</dbReference>
<keyword evidence="4" id="KW-0812">Transmembrane</keyword>
<dbReference type="EMBL" id="CP009268">
    <property type="protein sequence ID" value="AJA50710.1"/>
    <property type="molecule type" value="Genomic_DNA"/>
</dbReference>
<protein>
    <submittedName>
        <fullName evidence="7">Methyl-accepting chemotaxis protein</fullName>
    </submittedName>
    <submittedName>
        <fullName evidence="8">Methyl-accepting chemotaxis sensory transducer</fullName>
    </submittedName>
</protein>
<gene>
    <name evidence="7" type="ORF">CLPA_c06220</name>
    <name evidence="8" type="ORF">CP6013_02527</name>
</gene>
<dbReference type="InterPro" id="IPR004089">
    <property type="entry name" value="MCPsignal_dom"/>
</dbReference>
<reference evidence="8 9" key="3">
    <citation type="journal article" name="Genome Announc.">
        <title>Improved Draft Genome Sequence of Clostridium pasteurianum Strain ATCC 6013 (DSM 525) Using a Hybrid Next-Generation Sequencing Approach.</title>
        <authorList>
            <person name="Pyne M.E."/>
            <person name="Utturkar S."/>
            <person name="Brown S.D."/>
            <person name="Moo-Young M."/>
            <person name="Chung D.A."/>
            <person name="Chou C.P."/>
        </authorList>
    </citation>
    <scope>NUCLEOTIDE SEQUENCE [LARGE SCALE GENOMIC DNA]</scope>
    <source>
        <strain evidence="8 9">ATCC 6013</strain>
    </source>
</reference>
<dbReference type="GO" id="GO:0007165">
    <property type="term" value="P:signal transduction"/>
    <property type="evidence" value="ECO:0007669"/>
    <property type="project" value="UniProtKB-KW"/>
</dbReference>
<evidence type="ECO:0000313" key="8">
    <source>
        <dbReference type="EMBL" id="KRU13279.1"/>
    </source>
</evidence>
<feature type="domain" description="Methyl-accepting transducer" evidence="5">
    <location>
        <begin position="290"/>
        <end position="534"/>
    </location>
</feature>
<dbReference type="GeneID" id="93072844"/>
<dbReference type="RefSeq" id="WP_004455365.1">
    <property type="nucleotide sequence ID" value="NZ_ANZB01000001.1"/>
</dbReference>
<dbReference type="Proteomes" id="UP000030905">
    <property type="component" value="Chromosome"/>
</dbReference>
<evidence type="ECO:0000313" key="9">
    <source>
        <dbReference type="Proteomes" id="UP000028042"/>
    </source>
</evidence>
<dbReference type="Gene3D" id="1.10.287.950">
    <property type="entry name" value="Methyl-accepting chemotaxis protein"/>
    <property type="match status" value="1"/>
</dbReference>
<evidence type="ECO:0000256" key="3">
    <source>
        <dbReference type="PROSITE-ProRule" id="PRU00284"/>
    </source>
</evidence>
<dbReference type="InterPro" id="IPR024478">
    <property type="entry name" value="HlyB_4HB_MCP"/>
</dbReference>
<dbReference type="GO" id="GO:0006935">
    <property type="term" value="P:chemotaxis"/>
    <property type="evidence" value="ECO:0007669"/>
    <property type="project" value="InterPro"/>
</dbReference>
<dbReference type="eggNOG" id="COG0840">
    <property type="taxonomic scope" value="Bacteria"/>
</dbReference>
<keyword evidence="1 3" id="KW-0807">Transducer</keyword>
<feature type="transmembrane region" description="Helical" evidence="4">
    <location>
        <begin position="192"/>
        <end position="210"/>
    </location>
</feature>
<evidence type="ECO:0000313" key="7">
    <source>
        <dbReference type="EMBL" id="AJA50710.1"/>
    </source>
</evidence>
<organism evidence="7 10">
    <name type="scientific">Clostridium pasteurianum DSM 525 = ATCC 6013</name>
    <dbReference type="NCBI Taxonomy" id="1262449"/>
    <lineage>
        <taxon>Bacteria</taxon>
        <taxon>Bacillati</taxon>
        <taxon>Bacillota</taxon>
        <taxon>Clostridia</taxon>
        <taxon>Eubacteriales</taxon>
        <taxon>Clostridiaceae</taxon>
        <taxon>Clostridium</taxon>
    </lineage>
</organism>
<evidence type="ECO:0000313" key="10">
    <source>
        <dbReference type="Proteomes" id="UP000030905"/>
    </source>
</evidence>
<name>A0A0H3J1X7_CLOPA</name>
<dbReference type="SUPFAM" id="SSF58104">
    <property type="entry name" value="Methyl-accepting chemotaxis protein (MCP) signaling domain"/>
    <property type="match status" value="1"/>
</dbReference>
<keyword evidence="4" id="KW-0472">Membrane</keyword>
<dbReference type="GO" id="GO:0016020">
    <property type="term" value="C:membrane"/>
    <property type="evidence" value="ECO:0007669"/>
    <property type="project" value="InterPro"/>
</dbReference>
<dbReference type="PANTHER" id="PTHR32089">
    <property type="entry name" value="METHYL-ACCEPTING CHEMOTAXIS PROTEIN MCPB"/>
    <property type="match status" value="1"/>
</dbReference>
<dbReference type="SMART" id="SM00304">
    <property type="entry name" value="HAMP"/>
    <property type="match status" value="1"/>
</dbReference>
<evidence type="ECO:0000256" key="1">
    <source>
        <dbReference type="ARBA" id="ARBA00023224"/>
    </source>
</evidence>
<keyword evidence="10" id="KW-1185">Reference proteome</keyword>
<dbReference type="Pfam" id="PF00672">
    <property type="entry name" value="HAMP"/>
    <property type="match status" value="1"/>
</dbReference>
<dbReference type="Proteomes" id="UP000028042">
    <property type="component" value="Unassembled WGS sequence"/>
</dbReference>
<evidence type="ECO:0000256" key="4">
    <source>
        <dbReference type="SAM" id="Phobius"/>
    </source>
</evidence>
<dbReference type="AlphaFoldDB" id="A0A0H3J1X7"/>
<evidence type="ECO:0000259" key="5">
    <source>
        <dbReference type="PROSITE" id="PS50111"/>
    </source>
</evidence>
<evidence type="ECO:0000256" key="2">
    <source>
        <dbReference type="ARBA" id="ARBA00029447"/>
    </source>
</evidence>
<dbReference type="Pfam" id="PF00015">
    <property type="entry name" value="MCPsignal"/>
    <property type="match status" value="1"/>
</dbReference>
<comment type="similarity">
    <text evidence="2">Belongs to the methyl-accepting chemotaxis (MCP) protein family.</text>
</comment>
<reference evidence="8" key="2">
    <citation type="submission" date="2015-10" db="EMBL/GenBank/DDBJ databases">
        <title>Improved Draft Genome Sequence of Clostridium pasteurianum Strain ATCC 6013 (DSM 525) Using a Hybrid Next-Generation Sequencing Approach.</title>
        <authorList>
            <person name="Pyne M.E."/>
            <person name="Utturkar S.M."/>
            <person name="Brown S.D."/>
            <person name="Moo-Young M."/>
            <person name="Chung D.A."/>
            <person name="Chou P.C."/>
        </authorList>
    </citation>
    <scope>NUCLEOTIDE SEQUENCE</scope>
    <source>
        <strain evidence="8">ATCC 6013</strain>
    </source>
</reference>
<accession>A0A0H3J1X7</accession>
<dbReference type="PRINTS" id="PR00260">
    <property type="entry name" value="CHEMTRNSDUCR"/>
</dbReference>
<sequence>MKALRKVKVGKKLGGAFLIMLLLIVLVGIIGNTYLRRSNLNSENMYTQRLQSIQMMLDTQENLAAINSNILQLIYVRDDSKKEDILKNTQENMDISKGYINTYSKLIYNKEDKALFSEYETQMKVFTEEEEKLIALINNKNYDEAIIQYENFYDKWKPMFNNIDKIVKLNVNWAKQTNEDNHQTYSAANLKVIISIIAGAIIATVLAVILTKEILTPLIKIRGLAERLSQYDFSEAIPITGRDEFSQTGIALNTAQKNVKELVKHIMDNSQDMSAASEELSAMTQEVIASFENIDAATKEVTGSVQETSAASEEISASIQEVDASINQLSEKCMEGSNNVAQAKEKSQQVQIKGNQSVQAVRKIYEEKRINILRAIEDAKVVENIEVTSDTIADIAEQINLLALNAAIEAARAGEHGKGFAVVAEEVRKLAEQSSQAVAGIKDTTSKVQTACKNLSDNGNDVLKFINEDVNSQFEEFLNMANEYYNDSNFISSINEEIAAMTEEITATVGQVAEAIQNTAVIAEKSSGSMETIKSNMNDATQGVEQVAKTSENQAELAQKLNEIVQKFRI</sequence>
<keyword evidence="4" id="KW-1133">Transmembrane helix</keyword>
<dbReference type="PATRIC" id="fig|1262449.3.peg.523"/>
<dbReference type="InterPro" id="IPR003660">
    <property type="entry name" value="HAMP_dom"/>
</dbReference>
<dbReference type="PROSITE" id="PS50111">
    <property type="entry name" value="CHEMOTAXIS_TRANSDUC_2"/>
    <property type="match status" value="1"/>
</dbReference>
<proteinExistence type="inferred from homology"/>
<dbReference type="EMBL" id="JPGY02000001">
    <property type="protein sequence ID" value="KRU13279.1"/>
    <property type="molecule type" value="Genomic_DNA"/>
</dbReference>
<reference evidence="7 10" key="1">
    <citation type="journal article" date="2015" name="Genome Announc.">
        <title>Complete Genome Sequence of the Nitrogen-Fixing and Solvent-Producing Clostridium pasteurianum DSM 525.</title>
        <authorList>
            <person name="Poehlein A."/>
            <person name="Grosse-Honebrink A."/>
            <person name="Zhang Y."/>
            <person name="Minton N.P."/>
            <person name="Daniel R."/>
        </authorList>
    </citation>
    <scope>NUCLEOTIDE SEQUENCE [LARGE SCALE GENOMIC DNA]</scope>
    <source>
        <strain evidence="7">DSM 525</strain>
        <strain evidence="10">DSM 525 / ATCC 6013</strain>
    </source>
</reference>
<dbReference type="KEGG" id="cpae:CPAST_c06220"/>
<dbReference type="InterPro" id="IPR004090">
    <property type="entry name" value="Chemotax_Me-accpt_rcpt"/>
</dbReference>
<dbReference type="SMART" id="SM00283">
    <property type="entry name" value="MA"/>
    <property type="match status" value="1"/>
</dbReference>
<feature type="transmembrane region" description="Helical" evidence="4">
    <location>
        <begin position="15"/>
        <end position="35"/>
    </location>
</feature>
<dbReference type="Pfam" id="PF12729">
    <property type="entry name" value="4HB_MCP_1"/>
    <property type="match status" value="1"/>
</dbReference>
<dbReference type="PANTHER" id="PTHR32089:SF112">
    <property type="entry name" value="LYSOZYME-LIKE PROTEIN-RELATED"/>
    <property type="match status" value="1"/>
</dbReference>
<dbReference type="CDD" id="cd06225">
    <property type="entry name" value="HAMP"/>
    <property type="match status" value="1"/>
</dbReference>
<evidence type="ECO:0000259" key="6">
    <source>
        <dbReference type="PROSITE" id="PS50885"/>
    </source>
</evidence>
<dbReference type="KEGG" id="cpat:CLPA_c06220"/>
<dbReference type="GO" id="GO:0004888">
    <property type="term" value="F:transmembrane signaling receptor activity"/>
    <property type="evidence" value="ECO:0007669"/>
    <property type="project" value="InterPro"/>
</dbReference>
<feature type="domain" description="HAMP" evidence="6">
    <location>
        <begin position="212"/>
        <end position="264"/>
    </location>
</feature>